<reference evidence="2 3" key="1">
    <citation type="submission" date="2017-08" db="EMBL/GenBank/DDBJ databases">
        <title>Infants hospitalized years apart are colonized by the same room-sourced microbial strains.</title>
        <authorList>
            <person name="Brooks B."/>
            <person name="Olm M.R."/>
            <person name="Firek B.A."/>
            <person name="Baker R."/>
            <person name="Thomas B.C."/>
            <person name="Morowitz M.J."/>
            <person name="Banfield J.F."/>
        </authorList>
    </citation>
    <scope>NUCLEOTIDE SEQUENCE [LARGE SCALE GENOMIC DNA]</scope>
    <source>
        <strain evidence="2">S2_006_000_R2_64</strain>
    </source>
</reference>
<dbReference type="Pfam" id="PF06226">
    <property type="entry name" value="DUF1007"/>
    <property type="match status" value="1"/>
</dbReference>
<evidence type="ECO:0000313" key="2">
    <source>
        <dbReference type="EMBL" id="PZP54645.1"/>
    </source>
</evidence>
<evidence type="ECO:0000313" key="3">
    <source>
        <dbReference type="Proteomes" id="UP000249739"/>
    </source>
</evidence>
<dbReference type="InterPro" id="IPR010412">
    <property type="entry name" value="DUF1007"/>
</dbReference>
<feature type="signal peptide" evidence="1">
    <location>
        <begin position="1"/>
        <end position="24"/>
    </location>
</feature>
<sequence>MSWKSFFISGIIMLFVSGAAPAYATPSIHSPEIEFFYTALFRNGLLQGWQAEWLFDTALSEMIIADFDTDQNGSFEKNEVVDLNKASLPTLHDSGYFLNMLVDGHPVPVTAVSGINATIESGRVRYHYKLGLLNGDVDIRKSEVIAQVLDPTGLTTLIPATTSVRLGKGAPADCVVLAEQADGLMQQQRRNRRGSLFGPVVTVKFFTVISFTCGIEQQPMGVK</sequence>
<comment type="caution">
    <text evidence="2">The sequence shown here is derived from an EMBL/GenBank/DDBJ whole genome shotgun (WGS) entry which is preliminary data.</text>
</comment>
<gene>
    <name evidence="2" type="ORF">DI586_09265</name>
</gene>
<protein>
    <recommendedName>
        <fullName evidence="4">DUF1007 domain-containing protein</fullName>
    </recommendedName>
</protein>
<feature type="chain" id="PRO_5016054871" description="DUF1007 domain-containing protein" evidence="1">
    <location>
        <begin position="25"/>
        <end position="223"/>
    </location>
</feature>
<evidence type="ECO:0000256" key="1">
    <source>
        <dbReference type="SAM" id="SignalP"/>
    </source>
</evidence>
<keyword evidence="1" id="KW-0732">Signal</keyword>
<dbReference type="Proteomes" id="UP000249739">
    <property type="component" value="Unassembled WGS sequence"/>
</dbReference>
<proteinExistence type="predicted"/>
<dbReference type="AlphaFoldDB" id="A0A2W5FF45"/>
<dbReference type="EMBL" id="QFOT01000120">
    <property type="protein sequence ID" value="PZP54645.1"/>
    <property type="molecule type" value="Genomic_DNA"/>
</dbReference>
<evidence type="ECO:0008006" key="4">
    <source>
        <dbReference type="Google" id="ProtNLM"/>
    </source>
</evidence>
<name>A0A2W5FF45_9BACT</name>
<accession>A0A2W5FF45</accession>
<organism evidence="2 3">
    <name type="scientific">Micavibrio aeruginosavorus</name>
    <dbReference type="NCBI Taxonomy" id="349221"/>
    <lineage>
        <taxon>Bacteria</taxon>
        <taxon>Pseudomonadati</taxon>
        <taxon>Bdellovibrionota</taxon>
        <taxon>Bdellovibrionia</taxon>
        <taxon>Bdellovibrionales</taxon>
        <taxon>Pseudobdellovibrionaceae</taxon>
        <taxon>Micavibrio</taxon>
    </lineage>
</organism>